<name>A0A090IAU9_METFO</name>
<sequence>MDKDEFVEQISKGQENVVGVEFDENEVDVVYDVTDPDTGEYDPLVVIDTANMAHEHKINGKLLSLNFFEDGDLRCARLCLNIDILNDDDLLL</sequence>
<dbReference type="AlphaFoldDB" id="A0A090IAU9"/>
<organism evidence="1">
    <name type="scientific">Methanobacterium formicicum</name>
    <dbReference type="NCBI Taxonomy" id="2162"/>
    <lineage>
        <taxon>Archaea</taxon>
        <taxon>Methanobacteriati</taxon>
        <taxon>Methanobacteriota</taxon>
        <taxon>Methanomada group</taxon>
        <taxon>Methanobacteria</taxon>
        <taxon>Methanobacteriales</taxon>
        <taxon>Methanobacteriaceae</taxon>
        <taxon>Methanobacterium</taxon>
    </lineage>
</organism>
<dbReference type="KEGG" id="mfi:DSM1535_2257"/>
<accession>A0A090IAU9</accession>
<dbReference type="RefSeq" id="WP_048073589.1">
    <property type="nucleotide sequence ID" value="NZ_JARVXG010000023.1"/>
</dbReference>
<gene>
    <name evidence="1" type="ORF">DSM1535_2257</name>
</gene>
<proteinExistence type="predicted"/>
<reference evidence="1" key="1">
    <citation type="submission" date="2014-08" db="EMBL/GenBank/DDBJ databases">
        <authorList>
            <person name="Wibberg D."/>
        </authorList>
    </citation>
    <scope>NUCLEOTIDE SEQUENCE</scope>
</reference>
<dbReference type="EMBL" id="LN515531">
    <property type="protein sequence ID" value="CEA14578.1"/>
    <property type="molecule type" value="Genomic_DNA"/>
</dbReference>
<evidence type="ECO:0000313" key="1">
    <source>
        <dbReference type="EMBL" id="CEA14578.1"/>
    </source>
</evidence>
<protein>
    <submittedName>
        <fullName evidence="1">Uncharacterized protein</fullName>
    </submittedName>
</protein>
<dbReference type="PATRIC" id="fig|2162.9.peg.2332"/>